<dbReference type="Proteomes" id="UP000027265">
    <property type="component" value="Unassembled WGS sequence"/>
</dbReference>
<dbReference type="InParanoid" id="A0A067P517"/>
<dbReference type="AlphaFoldDB" id="A0A067P517"/>
<sequence length="120" mass="13184">MRTIRLGRGEERQQSAPPERMVDRVGGALRVSGLEMREGKSVWAVELDCDWRFGLRFPPNLLSTTLAASIPFLASSVPLAIRSEVTGQYFGTIGRFSERMSLPFQVGTPSATDQVQIAGD</sequence>
<keyword evidence="3" id="KW-1185">Reference proteome</keyword>
<evidence type="ECO:0000256" key="1">
    <source>
        <dbReference type="SAM" id="MobiDB-lite"/>
    </source>
</evidence>
<proteinExistence type="predicted"/>
<feature type="region of interest" description="Disordered" evidence="1">
    <location>
        <begin position="1"/>
        <end position="20"/>
    </location>
</feature>
<protein>
    <submittedName>
        <fullName evidence="2">Uncharacterized protein</fullName>
    </submittedName>
</protein>
<evidence type="ECO:0000313" key="3">
    <source>
        <dbReference type="Proteomes" id="UP000027265"/>
    </source>
</evidence>
<name>A0A067P517_9AGAM</name>
<reference evidence="3" key="1">
    <citation type="journal article" date="2014" name="Proc. Natl. Acad. Sci. U.S.A.">
        <title>Extensive sampling of basidiomycete genomes demonstrates inadequacy of the white-rot/brown-rot paradigm for wood decay fungi.</title>
        <authorList>
            <person name="Riley R."/>
            <person name="Salamov A.A."/>
            <person name="Brown D.W."/>
            <person name="Nagy L.G."/>
            <person name="Floudas D."/>
            <person name="Held B.W."/>
            <person name="Levasseur A."/>
            <person name="Lombard V."/>
            <person name="Morin E."/>
            <person name="Otillar R."/>
            <person name="Lindquist E.A."/>
            <person name="Sun H."/>
            <person name="LaButti K.M."/>
            <person name="Schmutz J."/>
            <person name="Jabbour D."/>
            <person name="Luo H."/>
            <person name="Baker S.E."/>
            <person name="Pisabarro A.G."/>
            <person name="Walton J.D."/>
            <person name="Blanchette R.A."/>
            <person name="Henrissat B."/>
            <person name="Martin F."/>
            <person name="Cullen D."/>
            <person name="Hibbett D.S."/>
            <person name="Grigoriev I.V."/>
        </authorList>
    </citation>
    <scope>NUCLEOTIDE SEQUENCE [LARGE SCALE GENOMIC DNA]</scope>
    <source>
        <strain evidence="3">MUCL 33604</strain>
    </source>
</reference>
<dbReference type="EMBL" id="KL197771">
    <property type="protein sequence ID" value="KDQ49869.1"/>
    <property type="molecule type" value="Genomic_DNA"/>
</dbReference>
<evidence type="ECO:0000313" key="2">
    <source>
        <dbReference type="EMBL" id="KDQ49869.1"/>
    </source>
</evidence>
<dbReference type="HOGENOM" id="CLU_2050015_0_0_1"/>
<organism evidence="2 3">
    <name type="scientific">Jaapia argillacea MUCL 33604</name>
    <dbReference type="NCBI Taxonomy" id="933084"/>
    <lineage>
        <taxon>Eukaryota</taxon>
        <taxon>Fungi</taxon>
        <taxon>Dikarya</taxon>
        <taxon>Basidiomycota</taxon>
        <taxon>Agaricomycotina</taxon>
        <taxon>Agaricomycetes</taxon>
        <taxon>Agaricomycetidae</taxon>
        <taxon>Jaapiales</taxon>
        <taxon>Jaapiaceae</taxon>
        <taxon>Jaapia</taxon>
    </lineage>
</organism>
<accession>A0A067P517</accession>
<gene>
    <name evidence="2" type="ORF">JAAARDRAFT_200453</name>
</gene>